<accession>A0A0E9VHT0</accession>
<protein>
    <submittedName>
        <fullName evidence="1">Uncharacterized protein</fullName>
    </submittedName>
</protein>
<name>A0A0E9VHT0_ANGAN</name>
<organism evidence="1">
    <name type="scientific">Anguilla anguilla</name>
    <name type="common">European freshwater eel</name>
    <name type="synonym">Muraena anguilla</name>
    <dbReference type="NCBI Taxonomy" id="7936"/>
    <lineage>
        <taxon>Eukaryota</taxon>
        <taxon>Metazoa</taxon>
        <taxon>Chordata</taxon>
        <taxon>Craniata</taxon>
        <taxon>Vertebrata</taxon>
        <taxon>Euteleostomi</taxon>
        <taxon>Actinopterygii</taxon>
        <taxon>Neopterygii</taxon>
        <taxon>Teleostei</taxon>
        <taxon>Anguilliformes</taxon>
        <taxon>Anguillidae</taxon>
        <taxon>Anguilla</taxon>
    </lineage>
</organism>
<reference evidence="1" key="2">
    <citation type="journal article" date="2015" name="Fish Shellfish Immunol.">
        <title>Early steps in the European eel (Anguilla anguilla)-Vibrio vulnificus interaction in the gills: Role of the RtxA13 toxin.</title>
        <authorList>
            <person name="Callol A."/>
            <person name="Pajuelo D."/>
            <person name="Ebbesson L."/>
            <person name="Teles M."/>
            <person name="MacKenzie S."/>
            <person name="Amaro C."/>
        </authorList>
    </citation>
    <scope>NUCLEOTIDE SEQUENCE</scope>
</reference>
<proteinExistence type="predicted"/>
<sequence>MDYYSESDSSQVGDLYSVEQINIFLIGTFGKKVNVEDHYPDTNKFIRSCAALRKKVELNLLDEKKRFRLRKHVTSLRKKVTSVKKDRPNLNKV</sequence>
<dbReference type="EMBL" id="GBXM01031597">
    <property type="protein sequence ID" value="JAH76980.1"/>
    <property type="molecule type" value="Transcribed_RNA"/>
</dbReference>
<dbReference type="AlphaFoldDB" id="A0A0E9VHT0"/>
<evidence type="ECO:0000313" key="1">
    <source>
        <dbReference type="EMBL" id="JAH76980.1"/>
    </source>
</evidence>
<reference evidence="1" key="1">
    <citation type="submission" date="2014-11" db="EMBL/GenBank/DDBJ databases">
        <authorList>
            <person name="Amaro Gonzalez C."/>
        </authorList>
    </citation>
    <scope>NUCLEOTIDE SEQUENCE</scope>
</reference>